<sequence>MFFDGRSEILPYMTELWQQVESVIGLTVSVTILWLSGEVAMQADMPRSSTILDVLLKLEAGGAGVNRYTKLLKDGEPLARSVRLGDLKLGAEAVLYVLNCPGRTYIRQMDAEHDDNGIIYKALLLGDSRTGKTCFSNRLLHNTWSSDYKRTIGVDLGAIQLTTEGGRVVRMQLYDTCGEERMRAQTGNARIGPGVILIFFSLVNRSSFEAVPVLVDLAKTEYSSLLMVSIVGTHADAERHEVSYQEAEDLAKKLRCRYFETSSLTGQGVTEAFHQTLDHLLNVTTEMVIQIGG</sequence>
<dbReference type="PROSITE" id="PS51421">
    <property type="entry name" value="RAS"/>
    <property type="match status" value="1"/>
</dbReference>
<organism evidence="3 4">
    <name type="scientific">Effrenium voratum</name>
    <dbReference type="NCBI Taxonomy" id="2562239"/>
    <lineage>
        <taxon>Eukaryota</taxon>
        <taxon>Sar</taxon>
        <taxon>Alveolata</taxon>
        <taxon>Dinophyceae</taxon>
        <taxon>Suessiales</taxon>
        <taxon>Symbiodiniaceae</taxon>
        <taxon>Effrenium</taxon>
    </lineage>
</organism>
<evidence type="ECO:0000313" key="3">
    <source>
        <dbReference type="EMBL" id="CAJ1385454.1"/>
    </source>
</evidence>
<dbReference type="InterPro" id="IPR001806">
    <property type="entry name" value="Small_GTPase"/>
</dbReference>
<comment type="caution">
    <text evidence="3">The sequence shown here is derived from an EMBL/GenBank/DDBJ whole genome shotgun (WGS) entry which is preliminary data.</text>
</comment>
<dbReference type="SUPFAM" id="SSF52540">
    <property type="entry name" value="P-loop containing nucleoside triphosphate hydrolases"/>
    <property type="match status" value="1"/>
</dbReference>
<evidence type="ECO:0000256" key="1">
    <source>
        <dbReference type="ARBA" id="ARBA00022741"/>
    </source>
</evidence>
<evidence type="ECO:0000256" key="2">
    <source>
        <dbReference type="ARBA" id="ARBA00023134"/>
    </source>
</evidence>
<evidence type="ECO:0000313" key="4">
    <source>
        <dbReference type="Proteomes" id="UP001178507"/>
    </source>
</evidence>
<dbReference type="GO" id="GO:0005525">
    <property type="term" value="F:GTP binding"/>
    <property type="evidence" value="ECO:0007669"/>
    <property type="project" value="UniProtKB-KW"/>
</dbReference>
<gene>
    <name evidence="3" type="ORF">EVOR1521_LOCUS12059</name>
</gene>
<dbReference type="SMART" id="SM00175">
    <property type="entry name" value="RAB"/>
    <property type="match status" value="1"/>
</dbReference>
<protein>
    <submittedName>
        <fullName evidence="3">Uncharacterized protein</fullName>
    </submittedName>
</protein>
<dbReference type="InterPro" id="IPR050227">
    <property type="entry name" value="Rab"/>
</dbReference>
<reference evidence="3" key="1">
    <citation type="submission" date="2023-08" db="EMBL/GenBank/DDBJ databases">
        <authorList>
            <person name="Chen Y."/>
            <person name="Shah S."/>
            <person name="Dougan E. K."/>
            <person name="Thang M."/>
            <person name="Chan C."/>
        </authorList>
    </citation>
    <scope>NUCLEOTIDE SEQUENCE</scope>
</reference>
<dbReference type="Gene3D" id="3.40.50.300">
    <property type="entry name" value="P-loop containing nucleotide triphosphate hydrolases"/>
    <property type="match status" value="1"/>
</dbReference>
<keyword evidence="1" id="KW-0547">Nucleotide-binding</keyword>
<dbReference type="SMART" id="SM00174">
    <property type="entry name" value="RHO"/>
    <property type="match status" value="1"/>
</dbReference>
<dbReference type="GO" id="GO:0003924">
    <property type="term" value="F:GTPase activity"/>
    <property type="evidence" value="ECO:0007669"/>
    <property type="project" value="InterPro"/>
</dbReference>
<accession>A0AA36MYN8</accession>
<dbReference type="Proteomes" id="UP001178507">
    <property type="component" value="Unassembled WGS sequence"/>
</dbReference>
<proteinExistence type="predicted"/>
<name>A0AA36MYN8_9DINO</name>
<dbReference type="AlphaFoldDB" id="A0AA36MYN8"/>
<keyword evidence="2" id="KW-0342">GTP-binding</keyword>
<dbReference type="CDD" id="cd00154">
    <property type="entry name" value="Rab"/>
    <property type="match status" value="1"/>
</dbReference>
<dbReference type="PANTHER" id="PTHR47977">
    <property type="entry name" value="RAS-RELATED PROTEIN RAB"/>
    <property type="match status" value="1"/>
</dbReference>
<dbReference type="PRINTS" id="PR00449">
    <property type="entry name" value="RASTRNSFRMNG"/>
</dbReference>
<dbReference type="Pfam" id="PF00071">
    <property type="entry name" value="Ras"/>
    <property type="match status" value="1"/>
</dbReference>
<dbReference type="PROSITE" id="PS51419">
    <property type="entry name" value="RAB"/>
    <property type="match status" value="1"/>
</dbReference>
<dbReference type="SMART" id="SM00173">
    <property type="entry name" value="RAS"/>
    <property type="match status" value="1"/>
</dbReference>
<keyword evidence="4" id="KW-1185">Reference proteome</keyword>
<dbReference type="EMBL" id="CAUJNA010001236">
    <property type="protein sequence ID" value="CAJ1385454.1"/>
    <property type="molecule type" value="Genomic_DNA"/>
</dbReference>
<dbReference type="InterPro" id="IPR027417">
    <property type="entry name" value="P-loop_NTPase"/>
</dbReference>